<evidence type="ECO:0000313" key="3">
    <source>
        <dbReference type="Proteomes" id="UP000294947"/>
    </source>
</evidence>
<proteinExistence type="predicted"/>
<dbReference type="Pfam" id="PF11706">
    <property type="entry name" value="zf-CGNR"/>
    <property type="match status" value="1"/>
</dbReference>
<dbReference type="InterPro" id="IPR023286">
    <property type="entry name" value="ABATE_dom_sf"/>
</dbReference>
<gene>
    <name evidence="2" type="ORF">E1288_34725</name>
</gene>
<evidence type="ECO:0000313" key="2">
    <source>
        <dbReference type="EMBL" id="TDD40759.1"/>
    </source>
</evidence>
<dbReference type="PANTHER" id="PTHR35525:SF3">
    <property type="entry name" value="BLL6575 PROTEIN"/>
    <property type="match status" value="1"/>
</dbReference>
<comment type="caution">
    <text evidence="2">The sequence shown here is derived from an EMBL/GenBank/DDBJ whole genome shotgun (WGS) entry which is preliminary data.</text>
</comment>
<protein>
    <recommendedName>
        <fullName evidence="1">Zinc finger CGNR domain-containing protein</fullName>
    </recommendedName>
</protein>
<dbReference type="PANTHER" id="PTHR35525">
    <property type="entry name" value="BLL6575 PROTEIN"/>
    <property type="match status" value="1"/>
</dbReference>
<evidence type="ECO:0000259" key="1">
    <source>
        <dbReference type="Pfam" id="PF11706"/>
    </source>
</evidence>
<dbReference type="Gene3D" id="1.10.3300.10">
    <property type="entry name" value="Jann2411-like domain"/>
    <property type="match status" value="1"/>
</dbReference>
<reference evidence="2 3" key="1">
    <citation type="submission" date="2019-03" db="EMBL/GenBank/DDBJ databases">
        <title>Draft genome sequences of novel Actinobacteria.</title>
        <authorList>
            <person name="Sahin N."/>
            <person name="Ay H."/>
            <person name="Saygin H."/>
        </authorList>
    </citation>
    <scope>NUCLEOTIDE SEQUENCE [LARGE SCALE GENOMIC DNA]</scope>
    <source>
        <strain evidence="2 3">7K502</strain>
    </source>
</reference>
<dbReference type="Proteomes" id="UP000294947">
    <property type="component" value="Unassembled WGS sequence"/>
</dbReference>
<dbReference type="AlphaFoldDB" id="A0A4R4YAH5"/>
<name>A0A4R4YAH5_9PSEU</name>
<dbReference type="Pfam" id="PF07336">
    <property type="entry name" value="ABATE"/>
    <property type="match status" value="1"/>
</dbReference>
<sequence length="228" mass="24851">MKAVHRTGARRDGRSCGEVRRLGSTDQREWRGVVSTHAFEDWSVHRGAPAEVALAVDFANTVDQRDFGRFTPQEFLVAAGDLVGWLRDRGFAVDACSEKDFARALALRSAIREIAASHQSGVAVRGDGPDLSAALDFPLRPRLDETGAVRLRAVEDGVRGALADIASAIVIAEAEGSWCRVKMCSAPDCRIVFYDGAKARNSRWCATAGCGNRMKTRTYRARRRADGA</sequence>
<organism evidence="2 3">
    <name type="scientific">Saccharopolyspora elongata</name>
    <dbReference type="NCBI Taxonomy" id="2530387"/>
    <lineage>
        <taxon>Bacteria</taxon>
        <taxon>Bacillati</taxon>
        <taxon>Actinomycetota</taxon>
        <taxon>Actinomycetes</taxon>
        <taxon>Pseudonocardiales</taxon>
        <taxon>Pseudonocardiaceae</taxon>
        <taxon>Saccharopolyspora</taxon>
    </lineage>
</organism>
<keyword evidence="3" id="KW-1185">Reference proteome</keyword>
<accession>A0A4R4YAH5</accession>
<dbReference type="SUPFAM" id="SSF160904">
    <property type="entry name" value="Jann2411-like"/>
    <property type="match status" value="1"/>
</dbReference>
<dbReference type="OrthoDB" id="3211108at2"/>
<dbReference type="InterPro" id="IPR010852">
    <property type="entry name" value="ABATE"/>
</dbReference>
<feature type="domain" description="Zinc finger CGNR" evidence="1">
    <location>
        <begin position="180"/>
        <end position="223"/>
    </location>
</feature>
<dbReference type="EMBL" id="SMKW01000067">
    <property type="protein sequence ID" value="TDD40759.1"/>
    <property type="molecule type" value="Genomic_DNA"/>
</dbReference>
<dbReference type="InterPro" id="IPR021005">
    <property type="entry name" value="Znf_CGNR"/>
</dbReference>